<reference evidence="2 3" key="1">
    <citation type="submission" date="2013-02" db="EMBL/GenBank/DDBJ databases">
        <title>A novel strain isolated from Lonar lake, Maharashtra, India.</title>
        <authorList>
            <person name="Singh A."/>
        </authorList>
    </citation>
    <scope>NUCLEOTIDE SEQUENCE [LARGE SCALE GENOMIC DNA]</scope>
    <source>
        <strain evidence="2 3">AK24</strain>
    </source>
</reference>
<accession>R7ZW84</accession>
<gene>
    <name evidence="2" type="ORF">ADIS_1210</name>
</gene>
<sequence length="64" mass="7275">MPKRGILDSISITKHHPRQNTPVKNKVGYATCYRLRAATPVSILLTQSLSRFSVYGILRNQYTL</sequence>
<name>R7ZW84_9BACT</name>
<evidence type="ECO:0000256" key="1">
    <source>
        <dbReference type="SAM" id="MobiDB-lite"/>
    </source>
</evidence>
<dbReference type="Proteomes" id="UP000013909">
    <property type="component" value="Unassembled WGS sequence"/>
</dbReference>
<proteinExistence type="predicted"/>
<evidence type="ECO:0000313" key="3">
    <source>
        <dbReference type="Proteomes" id="UP000013909"/>
    </source>
</evidence>
<dbReference type="STRING" id="1232681.ADIS_1210"/>
<keyword evidence="3" id="KW-1185">Reference proteome</keyword>
<protein>
    <submittedName>
        <fullName evidence="2">Uncharacterized protein</fullName>
    </submittedName>
</protein>
<evidence type="ECO:0000313" key="2">
    <source>
        <dbReference type="EMBL" id="EON78347.1"/>
    </source>
</evidence>
<comment type="caution">
    <text evidence="2">The sequence shown here is derived from an EMBL/GenBank/DDBJ whole genome shotgun (WGS) entry which is preliminary data.</text>
</comment>
<dbReference type="AlphaFoldDB" id="R7ZW84"/>
<feature type="region of interest" description="Disordered" evidence="1">
    <location>
        <begin position="1"/>
        <end position="23"/>
    </location>
</feature>
<dbReference type="EMBL" id="AQHR01000040">
    <property type="protein sequence ID" value="EON78347.1"/>
    <property type="molecule type" value="Genomic_DNA"/>
</dbReference>
<organism evidence="2 3">
    <name type="scientific">Lunatimonas lonarensis</name>
    <dbReference type="NCBI Taxonomy" id="1232681"/>
    <lineage>
        <taxon>Bacteria</taxon>
        <taxon>Pseudomonadati</taxon>
        <taxon>Bacteroidota</taxon>
        <taxon>Cytophagia</taxon>
        <taxon>Cytophagales</taxon>
        <taxon>Cyclobacteriaceae</taxon>
    </lineage>
</organism>